<dbReference type="Pfam" id="PF04734">
    <property type="entry name" value="Ceramidase_alk"/>
    <property type="match status" value="1"/>
</dbReference>
<proteinExistence type="predicted"/>
<dbReference type="EMBL" id="JBHTOA010000025">
    <property type="protein sequence ID" value="MFD1398825.1"/>
    <property type="molecule type" value="Genomic_DNA"/>
</dbReference>
<dbReference type="InterPro" id="IPR031329">
    <property type="entry name" value="NEUT/ALK_ceramidase_N"/>
</dbReference>
<evidence type="ECO:0000259" key="1">
    <source>
        <dbReference type="Pfam" id="PF04734"/>
    </source>
</evidence>
<sequence>MLIGTDNQLIDPQIGCEMEGYESRRSTGRHDHLTTSVFYLAKGETRLLFIALDIVAVPGYRADRIKRQITAQWQVPAEQVVIAAIHTHSGPTVTDLLLDYPDIDETYWQQIDTQTVKAVANAIQNAQPGRLALRAATVPDGIYANRDQATMPYNRQLAQLVALDDDNKLLGALLLLGTHPTIMNVQNTQLSADLVGGVRQAYQKRFGIRPVVMLTDCGNTSTRYTRRESSFDEVMQKSEQLVAGLIKAVDKPVTLGRLQSQQVTLTSDYNPMTNPDAQVLWTKINNETQAATGARQDELKGFLSTYQHIRNFGHTHFQAHSTILDCGDLRIVTYPGELVHTLGARIRHADDKPTLLVTLANDYRGYSVNQEDFGQYFESYNSVLLRGTADEFVARIVAAEQNM</sequence>
<accession>A0ABW4BEB4</accession>
<name>A0ABW4BEB4_9LACO</name>
<feature type="domain" description="Neutral/alkaline non-lysosomal ceramidase N-terminal" evidence="1">
    <location>
        <begin position="12"/>
        <end position="198"/>
    </location>
</feature>
<gene>
    <name evidence="2" type="ORF">ACFQ41_05840</name>
</gene>
<dbReference type="RefSeq" id="WP_204118558.1">
    <property type="nucleotide sequence ID" value="NZ_BOLV01000005.1"/>
</dbReference>
<evidence type="ECO:0000313" key="2">
    <source>
        <dbReference type="EMBL" id="MFD1398825.1"/>
    </source>
</evidence>
<organism evidence="2 3">
    <name type="scientific">Lacticaseibacillus suilingensis</name>
    <dbReference type="NCBI Taxonomy" id="2799577"/>
    <lineage>
        <taxon>Bacteria</taxon>
        <taxon>Bacillati</taxon>
        <taxon>Bacillota</taxon>
        <taxon>Bacilli</taxon>
        <taxon>Lactobacillales</taxon>
        <taxon>Lactobacillaceae</taxon>
        <taxon>Lacticaseibacillus</taxon>
    </lineage>
</organism>
<protein>
    <submittedName>
        <fullName evidence="2">Neutral/alkaline non-lysosomal ceramidase N-terminal domain-containing protein</fullName>
    </submittedName>
</protein>
<reference evidence="3" key="1">
    <citation type="journal article" date="2019" name="Int. J. Syst. Evol. Microbiol.">
        <title>The Global Catalogue of Microorganisms (GCM) 10K type strain sequencing project: providing services to taxonomists for standard genome sequencing and annotation.</title>
        <authorList>
            <consortium name="The Broad Institute Genomics Platform"/>
            <consortium name="The Broad Institute Genome Sequencing Center for Infectious Disease"/>
            <person name="Wu L."/>
            <person name="Ma J."/>
        </authorList>
    </citation>
    <scope>NUCLEOTIDE SEQUENCE [LARGE SCALE GENOMIC DNA]</scope>
    <source>
        <strain evidence="3">CCM 9110</strain>
    </source>
</reference>
<keyword evidence="3" id="KW-1185">Reference proteome</keyword>
<dbReference type="Proteomes" id="UP001597199">
    <property type="component" value="Unassembled WGS sequence"/>
</dbReference>
<comment type="caution">
    <text evidence="2">The sequence shown here is derived from an EMBL/GenBank/DDBJ whole genome shotgun (WGS) entry which is preliminary data.</text>
</comment>
<evidence type="ECO:0000313" key="3">
    <source>
        <dbReference type="Proteomes" id="UP001597199"/>
    </source>
</evidence>